<dbReference type="PROSITE" id="PS51118">
    <property type="entry name" value="HTH_HXLR"/>
    <property type="match status" value="1"/>
</dbReference>
<evidence type="ECO:0000256" key="1">
    <source>
        <dbReference type="ARBA" id="ARBA00023015"/>
    </source>
</evidence>
<keyword evidence="3" id="KW-0804">Transcription</keyword>
<proteinExistence type="predicted"/>
<dbReference type="CDD" id="cd00090">
    <property type="entry name" value="HTH_ARSR"/>
    <property type="match status" value="1"/>
</dbReference>
<keyword evidence="1" id="KW-0805">Transcription regulation</keyword>
<gene>
    <name evidence="5" type="ORF">BSK56_21980</name>
</gene>
<keyword evidence="6" id="KW-1185">Reference proteome</keyword>
<name>A0ABX3H2W5_PAEBO</name>
<keyword evidence="2" id="KW-0238">DNA-binding</keyword>
<comment type="caution">
    <text evidence="5">The sequence shown here is derived from an EMBL/GenBank/DDBJ whole genome shotgun (WGS) entry which is preliminary data.</text>
</comment>
<dbReference type="Gene3D" id="1.10.10.10">
    <property type="entry name" value="Winged helix-like DNA-binding domain superfamily/Winged helix DNA-binding domain"/>
    <property type="match status" value="1"/>
</dbReference>
<reference evidence="5 6" key="1">
    <citation type="submission" date="2016-10" db="EMBL/GenBank/DDBJ databases">
        <title>Paenibacillus species isolates.</title>
        <authorList>
            <person name="Beno S.M."/>
        </authorList>
    </citation>
    <scope>NUCLEOTIDE SEQUENCE [LARGE SCALE GENOMIC DNA]</scope>
    <source>
        <strain evidence="5 6">FSL H7-0744</strain>
    </source>
</reference>
<organism evidence="5 6">
    <name type="scientific">Paenibacillus borealis</name>
    <dbReference type="NCBI Taxonomy" id="160799"/>
    <lineage>
        <taxon>Bacteria</taxon>
        <taxon>Bacillati</taxon>
        <taxon>Bacillota</taxon>
        <taxon>Bacilli</taxon>
        <taxon>Bacillales</taxon>
        <taxon>Paenibacillaceae</taxon>
        <taxon>Paenibacillus</taxon>
    </lineage>
</organism>
<evidence type="ECO:0000259" key="4">
    <source>
        <dbReference type="PROSITE" id="PS51118"/>
    </source>
</evidence>
<dbReference type="RefSeq" id="WP_076112749.1">
    <property type="nucleotide sequence ID" value="NZ_MPTB01000030.1"/>
</dbReference>
<dbReference type="InterPro" id="IPR002577">
    <property type="entry name" value="HTH_HxlR"/>
</dbReference>
<dbReference type="InterPro" id="IPR036390">
    <property type="entry name" value="WH_DNA-bd_sf"/>
</dbReference>
<protein>
    <submittedName>
        <fullName evidence="5">HxlR family transcriptional regulator</fullName>
    </submittedName>
</protein>
<accession>A0ABX3H2W5</accession>
<dbReference type="SUPFAM" id="SSF46785">
    <property type="entry name" value="Winged helix' DNA-binding domain"/>
    <property type="match status" value="1"/>
</dbReference>
<evidence type="ECO:0000256" key="3">
    <source>
        <dbReference type="ARBA" id="ARBA00023163"/>
    </source>
</evidence>
<sequence>MVQYNSGINIFMNIVGGKWKCLILFFLSRNPVRTKEFYEYIPGITQKVLTDQLRQLEKDGLVKREIFQEVPPKVEYSLTELGQSFVPVLNTMCDWGHEYAVLKEIARDGQFYCTHQNNPQ</sequence>
<dbReference type="EMBL" id="MPTB01000030">
    <property type="protein sequence ID" value="OMD44768.1"/>
    <property type="molecule type" value="Genomic_DNA"/>
</dbReference>
<dbReference type="Pfam" id="PF01638">
    <property type="entry name" value="HxlR"/>
    <property type="match status" value="1"/>
</dbReference>
<evidence type="ECO:0000256" key="2">
    <source>
        <dbReference type="ARBA" id="ARBA00023125"/>
    </source>
</evidence>
<dbReference type="Proteomes" id="UP000187412">
    <property type="component" value="Unassembled WGS sequence"/>
</dbReference>
<feature type="domain" description="HTH hxlR-type" evidence="4">
    <location>
        <begin position="6"/>
        <end position="104"/>
    </location>
</feature>
<dbReference type="PANTHER" id="PTHR33204:SF38">
    <property type="entry name" value="HTH-TYPE TRANSCRIPTIONAL ACTIVATOR HXLR"/>
    <property type="match status" value="1"/>
</dbReference>
<evidence type="ECO:0000313" key="5">
    <source>
        <dbReference type="EMBL" id="OMD44768.1"/>
    </source>
</evidence>
<dbReference type="InterPro" id="IPR036388">
    <property type="entry name" value="WH-like_DNA-bd_sf"/>
</dbReference>
<evidence type="ECO:0000313" key="6">
    <source>
        <dbReference type="Proteomes" id="UP000187412"/>
    </source>
</evidence>
<dbReference type="PANTHER" id="PTHR33204">
    <property type="entry name" value="TRANSCRIPTIONAL REGULATOR, MARR FAMILY"/>
    <property type="match status" value="1"/>
</dbReference>
<dbReference type="InterPro" id="IPR011991">
    <property type="entry name" value="ArsR-like_HTH"/>
</dbReference>